<feature type="DNA-binding region" description="H-T-H motif" evidence="4">
    <location>
        <begin position="41"/>
        <end position="60"/>
    </location>
</feature>
<dbReference type="GO" id="GO:0003700">
    <property type="term" value="F:DNA-binding transcription factor activity"/>
    <property type="evidence" value="ECO:0007669"/>
    <property type="project" value="TreeGrafter"/>
</dbReference>
<feature type="domain" description="HTH tetR-type" evidence="5">
    <location>
        <begin position="18"/>
        <end position="78"/>
    </location>
</feature>
<evidence type="ECO:0000256" key="1">
    <source>
        <dbReference type="ARBA" id="ARBA00023015"/>
    </source>
</evidence>
<evidence type="ECO:0000256" key="4">
    <source>
        <dbReference type="PROSITE-ProRule" id="PRU00335"/>
    </source>
</evidence>
<dbReference type="SUPFAM" id="SSF46689">
    <property type="entry name" value="Homeodomain-like"/>
    <property type="match status" value="1"/>
</dbReference>
<keyword evidence="1" id="KW-0805">Transcription regulation</keyword>
<keyword evidence="2 4" id="KW-0238">DNA-binding</keyword>
<dbReference type="GO" id="GO:0000976">
    <property type="term" value="F:transcription cis-regulatory region binding"/>
    <property type="evidence" value="ECO:0007669"/>
    <property type="project" value="TreeGrafter"/>
</dbReference>
<dbReference type="InterPro" id="IPR036271">
    <property type="entry name" value="Tet_transcr_reg_TetR-rel_C_sf"/>
</dbReference>
<dbReference type="Pfam" id="PF00440">
    <property type="entry name" value="TetR_N"/>
    <property type="match status" value="1"/>
</dbReference>
<dbReference type="PANTHER" id="PTHR30055">
    <property type="entry name" value="HTH-TYPE TRANSCRIPTIONAL REGULATOR RUTR"/>
    <property type="match status" value="1"/>
</dbReference>
<dbReference type="EMBL" id="JAGEOJ010000003">
    <property type="protein sequence ID" value="MBO2447030.1"/>
    <property type="molecule type" value="Genomic_DNA"/>
</dbReference>
<dbReference type="Proteomes" id="UP000669179">
    <property type="component" value="Unassembled WGS sequence"/>
</dbReference>
<dbReference type="InterPro" id="IPR011075">
    <property type="entry name" value="TetR_C"/>
</dbReference>
<protein>
    <submittedName>
        <fullName evidence="6">TetR/AcrR family transcriptional regulator</fullName>
    </submittedName>
</protein>
<reference evidence="6" key="1">
    <citation type="submission" date="2021-03" db="EMBL/GenBank/DDBJ databases">
        <authorList>
            <person name="Kanchanasin P."/>
            <person name="Saeng-In P."/>
            <person name="Phongsopitanun W."/>
            <person name="Yuki M."/>
            <person name="Kudo T."/>
            <person name="Ohkuma M."/>
            <person name="Tanasupawat S."/>
        </authorList>
    </citation>
    <scope>NUCLEOTIDE SEQUENCE</scope>
    <source>
        <strain evidence="6">GKU 128</strain>
    </source>
</reference>
<dbReference type="Gene3D" id="1.10.10.60">
    <property type="entry name" value="Homeodomain-like"/>
    <property type="match status" value="1"/>
</dbReference>
<dbReference type="Pfam" id="PF16859">
    <property type="entry name" value="TetR_C_11"/>
    <property type="match status" value="1"/>
</dbReference>
<name>A0A939P7N7_9ACTN</name>
<comment type="caution">
    <text evidence="6">The sequence shown here is derived from an EMBL/GenBank/DDBJ whole genome shotgun (WGS) entry which is preliminary data.</text>
</comment>
<evidence type="ECO:0000313" key="7">
    <source>
        <dbReference type="Proteomes" id="UP000669179"/>
    </source>
</evidence>
<dbReference type="SUPFAM" id="SSF48498">
    <property type="entry name" value="Tetracyclin repressor-like, C-terminal domain"/>
    <property type="match status" value="1"/>
</dbReference>
<organism evidence="6 7">
    <name type="scientific">Actinomadura barringtoniae</name>
    <dbReference type="NCBI Taxonomy" id="1427535"/>
    <lineage>
        <taxon>Bacteria</taxon>
        <taxon>Bacillati</taxon>
        <taxon>Actinomycetota</taxon>
        <taxon>Actinomycetes</taxon>
        <taxon>Streptosporangiales</taxon>
        <taxon>Thermomonosporaceae</taxon>
        <taxon>Actinomadura</taxon>
    </lineage>
</organism>
<sequence>MTSARPKRSRTDPRRRGAELEDALLRAAWDEVVEVGYADLTMESVAERAQTSRAVLYRRWPDRRELVLAAFRHRAPGSGIETPDTGSFRGDVLALLRSVARRYDQLQGMYSVIMAEYAKDSDLSTYLRDRANQSVGSAMTVILDRAAARGELAPGSLSPRVKRLPVDLLRHELLFGKAAMPIPDEFIVEITDEIFLPLVELQAGAEVAGDAEADGGTARNVVR</sequence>
<proteinExistence type="predicted"/>
<dbReference type="InterPro" id="IPR050109">
    <property type="entry name" value="HTH-type_TetR-like_transc_reg"/>
</dbReference>
<dbReference type="InterPro" id="IPR001647">
    <property type="entry name" value="HTH_TetR"/>
</dbReference>
<evidence type="ECO:0000256" key="3">
    <source>
        <dbReference type="ARBA" id="ARBA00023163"/>
    </source>
</evidence>
<evidence type="ECO:0000259" key="5">
    <source>
        <dbReference type="PROSITE" id="PS50977"/>
    </source>
</evidence>
<evidence type="ECO:0000256" key="2">
    <source>
        <dbReference type="ARBA" id="ARBA00023125"/>
    </source>
</evidence>
<evidence type="ECO:0000313" key="6">
    <source>
        <dbReference type="EMBL" id="MBO2447030.1"/>
    </source>
</evidence>
<gene>
    <name evidence="6" type="ORF">J4573_08010</name>
</gene>
<keyword evidence="3" id="KW-0804">Transcription</keyword>
<keyword evidence="7" id="KW-1185">Reference proteome</keyword>
<accession>A0A939P7N7</accession>
<dbReference type="InterPro" id="IPR009057">
    <property type="entry name" value="Homeodomain-like_sf"/>
</dbReference>
<dbReference type="PROSITE" id="PS50977">
    <property type="entry name" value="HTH_TETR_2"/>
    <property type="match status" value="1"/>
</dbReference>
<dbReference type="PANTHER" id="PTHR30055:SF148">
    <property type="entry name" value="TETR-FAMILY TRANSCRIPTIONAL REGULATOR"/>
    <property type="match status" value="1"/>
</dbReference>
<dbReference type="Gene3D" id="1.10.357.10">
    <property type="entry name" value="Tetracycline Repressor, domain 2"/>
    <property type="match status" value="1"/>
</dbReference>
<dbReference type="RefSeq" id="WP_208254631.1">
    <property type="nucleotide sequence ID" value="NZ_JAGEOJ010000003.1"/>
</dbReference>
<dbReference type="AlphaFoldDB" id="A0A939P7N7"/>